<dbReference type="RefSeq" id="WP_140603032.1">
    <property type="nucleotide sequence ID" value="NZ_SAWY01000019.1"/>
</dbReference>
<reference evidence="1 2" key="1">
    <citation type="submission" date="2019-01" db="EMBL/GenBank/DDBJ databases">
        <title>Litorilituus lipolytica sp. nov., isolated from intertidal sand of the Yellow Sea in China.</title>
        <authorList>
            <person name="Liu A."/>
        </authorList>
    </citation>
    <scope>NUCLEOTIDE SEQUENCE [LARGE SCALE GENOMIC DNA]</scope>
    <source>
        <strain evidence="1 2">RZ04</strain>
    </source>
</reference>
<proteinExistence type="predicted"/>
<dbReference type="InterPro" id="IPR027056">
    <property type="entry name" value="Gluconate_2DH_su3"/>
</dbReference>
<keyword evidence="2" id="KW-1185">Reference proteome</keyword>
<dbReference type="AlphaFoldDB" id="A0A502L110"/>
<gene>
    <name evidence="1" type="ORF">EPA86_08635</name>
</gene>
<organism evidence="1 2">
    <name type="scientific">Litorilituus lipolyticus</name>
    <dbReference type="NCBI Taxonomy" id="2491017"/>
    <lineage>
        <taxon>Bacteria</taxon>
        <taxon>Pseudomonadati</taxon>
        <taxon>Pseudomonadota</taxon>
        <taxon>Gammaproteobacteria</taxon>
        <taxon>Alteromonadales</taxon>
        <taxon>Colwelliaceae</taxon>
        <taxon>Litorilituus</taxon>
    </lineage>
</organism>
<name>A0A502L110_9GAMM</name>
<dbReference type="Proteomes" id="UP000315303">
    <property type="component" value="Unassembled WGS sequence"/>
</dbReference>
<protein>
    <submittedName>
        <fullName evidence="1">Gluconate 2-dehydrogenase subunit 3 family protein</fullName>
    </submittedName>
</protein>
<dbReference type="Pfam" id="PF13618">
    <property type="entry name" value="Gluconate_2-dh3"/>
    <property type="match status" value="1"/>
</dbReference>
<evidence type="ECO:0000313" key="2">
    <source>
        <dbReference type="Proteomes" id="UP000315303"/>
    </source>
</evidence>
<dbReference type="OrthoDB" id="6385145at2"/>
<sequence>MNTDKQKRKTPLNQTQPDQITDQAKRQFITGLGKCFGMGLVTTISTNLISNNALAFALNYQAKPLTALSKGKLFSLNEMKLLADICALTIPATETPSAADIDTHGFIDNQLFYCAKKAEQHQVIAILAMIEQQAQTHYQQDFMQLSEKNKVQLLTKIEQGTLPYSSKNRADIKQLKALICFGYYTSEIGASHELIYQKVPNGFKGSISYKKGQAGYGSLAYY</sequence>
<accession>A0A502L110</accession>
<dbReference type="EMBL" id="SAWY01000019">
    <property type="protein sequence ID" value="TPH15633.1"/>
    <property type="molecule type" value="Genomic_DNA"/>
</dbReference>
<evidence type="ECO:0000313" key="1">
    <source>
        <dbReference type="EMBL" id="TPH15633.1"/>
    </source>
</evidence>
<comment type="caution">
    <text evidence="1">The sequence shown here is derived from an EMBL/GenBank/DDBJ whole genome shotgun (WGS) entry which is preliminary data.</text>
</comment>